<organism evidence="2 3">
    <name type="scientific">Altererythrobacter xiamenensis</name>
    <dbReference type="NCBI Taxonomy" id="1316679"/>
    <lineage>
        <taxon>Bacteria</taxon>
        <taxon>Pseudomonadati</taxon>
        <taxon>Pseudomonadota</taxon>
        <taxon>Alphaproteobacteria</taxon>
        <taxon>Sphingomonadales</taxon>
        <taxon>Erythrobacteraceae</taxon>
        <taxon>Altererythrobacter</taxon>
    </lineage>
</organism>
<evidence type="ECO:0000313" key="3">
    <source>
        <dbReference type="Proteomes" id="UP000194420"/>
    </source>
</evidence>
<keyword evidence="3" id="KW-1185">Reference proteome</keyword>
<dbReference type="EMBL" id="FXWG01000003">
    <property type="protein sequence ID" value="SMQ74684.1"/>
    <property type="molecule type" value="Genomic_DNA"/>
</dbReference>
<accession>A0A1Y6FIA3</accession>
<name>A0A1Y6FIA3_9SPHN</name>
<feature type="signal peptide" evidence="1">
    <location>
        <begin position="1"/>
        <end position="17"/>
    </location>
</feature>
<evidence type="ECO:0000256" key="1">
    <source>
        <dbReference type="SAM" id="SignalP"/>
    </source>
</evidence>
<keyword evidence="1" id="KW-0732">Signal</keyword>
<dbReference type="PROSITE" id="PS51257">
    <property type="entry name" value="PROKAR_LIPOPROTEIN"/>
    <property type="match status" value="1"/>
</dbReference>
<evidence type="ECO:0000313" key="2">
    <source>
        <dbReference type="EMBL" id="SMQ74684.1"/>
    </source>
</evidence>
<dbReference type="RefSeq" id="WP_086438692.1">
    <property type="nucleotide sequence ID" value="NZ_FXWG01000003.1"/>
</dbReference>
<sequence>MRTAFACFATFGAVACAAESAPTPGDAIECALGQGAEFEAVCTMERASEDGAQQIILHHPDGGFRRLTLLPDGKGVEPADGAGALAQNLSGNRLEVSIDGDRYRLPAKPMETATRE</sequence>
<protein>
    <recommendedName>
        <fullName evidence="4">Membrane-bound lysozyme-inhibitor of c-type lysozyme</fullName>
    </recommendedName>
</protein>
<gene>
    <name evidence="2" type="ORF">SAMN06297468_2862</name>
</gene>
<dbReference type="AlphaFoldDB" id="A0A1Y6FIA3"/>
<feature type="chain" id="PRO_5012915694" description="Membrane-bound lysozyme-inhibitor of c-type lysozyme" evidence="1">
    <location>
        <begin position="18"/>
        <end position="116"/>
    </location>
</feature>
<reference evidence="3" key="1">
    <citation type="submission" date="2017-04" db="EMBL/GenBank/DDBJ databases">
        <authorList>
            <person name="Varghese N."/>
            <person name="Submissions S."/>
        </authorList>
    </citation>
    <scope>NUCLEOTIDE SEQUENCE [LARGE SCALE GENOMIC DNA]</scope>
</reference>
<evidence type="ECO:0008006" key="4">
    <source>
        <dbReference type="Google" id="ProtNLM"/>
    </source>
</evidence>
<dbReference type="Proteomes" id="UP000194420">
    <property type="component" value="Unassembled WGS sequence"/>
</dbReference>
<proteinExistence type="predicted"/>
<dbReference type="OrthoDB" id="5402191at2"/>